<dbReference type="EMBL" id="CAUYUE010000014">
    <property type="protein sequence ID" value="CAK0786512.1"/>
    <property type="molecule type" value="Genomic_DNA"/>
</dbReference>
<dbReference type="PROSITE" id="PS50013">
    <property type="entry name" value="CHROMO_2"/>
    <property type="match status" value="1"/>
</dbReference>
<keyword evidence="1" id="KW-0175">Coiled coil</keyword>
<feature type="compositionally biased region" description="Polar residues" evidence="2">
    <location>
        <begin position="458"/>
        <end position="474"/>
    </location>
</feature>
<feature type="region of interest" description="Disordered" evidence="2">
    <location>
        <begin position="424"/>
        <end position="476"/>
    </location>
</feature>
<evidence type="ECO:0000256" key="2">
    <source>
        <dbReference type="SAM" id="MobiDB-lite"/>
    </source>
</evidence>
<comment type="caution">
    <text evidence="4">The sequence shown here is derived from an EMBL/GenBank/DDBJ whole genome shotgun (WGS) entry which is preliminary data.</text>
</comment>
<dbReference type="CDD" id="cd00024">
    <property type="entry name" value="CD_CSD"/>
    <property type="match status" value="1"/>
</dbReference>
<keyword evidence="5" id="KW-1185">Reference proteome</keyword>
<evidence type="ECO:0000259" key="3">
    <source>
        <dbReference type="PROSITE" id="PS50013"/>
    </source>
</evidence>
<proteinExistence type="predicted"/>
<dbReference type="AlphaFoldDB" id="A0AAV1IH36"/>
<evidence type="ECO:0000313" key="4">
    <source>
        <dbReference type="EMBL" id="CAK0786512.1"/>
    </source>
</evidence>
<accession>A0AAV1IH36</accession>
<dbReference type="Proteomes" id="UP001314263">
    <property type="component" value="Unassembled WGS sequence"/>
</dbReference>
<dbReference type="InterPro" id="IPR023780">
    <property type="entry name" value="Chromo_domain"/>
</dbReference>
<feature type="compositionally biased region" description="Acidic residues" evidence="2">
    <location>
        <begin position="279"/>
        <end position="294"/>
    </location>
</feature>
<dbReference type="Gene3D" id="2.40.50.40">
    <property type="match status" value="1"/>
</dbReference>
<dbReference type="Pfam" id="PF00385">
    <property type="entry name" value="Chromo"/>
    <property type="match status" value="1"/>
</dbReference>
<sequence length="596" mass="66397">MNSSGPISPKRLVLEQEKQAAQRMPKVYRDLFIGRVTRKEESGVITEGVVMTYKHLNIKHDPEDDEKYIFDITYIVVWATPEDPMKREEFADQELQQSGYLTMRFTEETWFNPTIRHLQRAGWDESKVDVTERDFDCMTWQALRMPSIAKKAAVHAHAMNAALLGKEFVIPPAPGLPVYEKLEDIPSLIPPRFYDAPCLARNDVQPPVAWKLKDKRPISQKDRQRGRAAAAYVQALKLQAVVHKATLGKLRKESENVAQRLSATQQLAVLRDALTSWDADTETNSEESREEDAVGDASGGRDGVVQEVSGVLMNKKQLTAKIREAEKRVAALTPTEELPNSDEARLKAIARQEAAIARTLEMAELAEQRLKAFQEEFGLIRTRGKGQGMHIAKTKADKAPGYRKVPKPLASVPKKSVVKLKRDTANKAGSMKKQAGKARNAVASGDATDDVSMIDAGNGSSVSGEVATAVSSDSDGIIEQPTEKELALWPGQKLVRAQHGGFFPKRLVMEEGDMPLEEWLRKESTGELAASGDFEVEALAAERTLGKKRQFLVKWKGYELHSDQWEPLKHVKDCTALDDWEHLCTAAKQRASGKRG</sequence>
<dbReference type="InterPro" id="IPR016197">
    <property type="entry name" value="Chromo-like_dom_sf"/>
</dbReference>
<feature type="region of interest" description="Disordered" evidence="2">
    <location>
        <begin position="388"/>
        <end position="408"/>
    </location>
</feature>
<feature type="coiled-coil region" evidence="1">
    <location>
        <begin position="308"/>
        <end position="376"/>
    </location>
</feature>
<dbReference type="InterPro" id="IPR000953">
    <property type="entry name" value="Chromo/chromo_shadow_dom"/>
</dbReference>
<dbReference type="SUPFAM" id="SSF54160">
    <property type="entry name" value="Chromo domain-like"/>
    <property type="match status" value="1"/>
</dbReference>
<evidence type="ECO:0000256" key="1">
    <source>
        <dbReference type="SAM" id="Coils"/>
    </source>
</evidence>
<dbReference type="SMART" id="SM00298">
    <property type="entry name" value="CHROMO"/>
    <property type="match status" value="1"/>
</dbReference>
<feature type="region of interest" description="Disordered" evidence="2">
    <location>
        <begin position="279"/>
        <end position="302"/>
    </location>
</feature>
<evidence type="ECO:0000313" key="5">
    <source>
        <dbReference type="Proteomes" id="UP001314263"/>
    </source>
</evidence>
<organism evidence="4 5">
    <name type="scientific">Coccomyxa viridis</name>
    <dbReference type="NCBI Taxonomy" id="1274662"/>
    <lineage>
        <taxon>Eukaryota</taxon>
        <taxon>Viridiplantae</taxon>
        <taxon>Chlorophyta</taxon>
        <taxon>core chlorophytes</taxon>
        <taxon>Trebouxiophyceae</taxon>
        <taxon>Trebouxiophyceae incertae sedis</taxon>
        <taxon>Coccomyxaceae</taxon>
        <taxon>Coccomyxa</taxon>
    </lineage>
</organism>
<name>A0AAV1IH36_9CHLO</name>
<protein>
    <recommendedName>
        <fullName evidence="3">Chromo domain-containing protein</fullName>
    </recommendedName>
</protein>
<gene>
    <name evidence="4" type="ORF">CVIRNUC_009725</name>
</gene>
<feature type="domain" description="Chromo" evidence="3">
    <location>
        <begin position="534"/>
        <end position="577"/>
    </location>
</feature>
<reference evidence="4 5" key="1">
    <citation type="submission" date="2023-10" db="EMBL/GenBank/DDBJ databases">
        <authorList>
            <person name="Maclean D."/>
            <person name="Macfadyen A."/>
        </authorList>
    </citation>
    <scope>NUCLEOTIDE SEQUENCE [LARGE SCALE GENOMIC DNA]</scope>
</reference>